<reference evidence="1 2" key="1">
    <citation type="submission" date="2018-03" db="EMBL/GenBank/DDBJ databases">
        <title>Genomic Encyclopedia of Archaeal and Bacterial Type Strains, Phase II (KMG-II): from individual species to whole genera.</title>
        <authorList>
            <person name="Goeker M."/>
        </authorList>
    </citation>
    <scope>NUCLEOTIDE SEQUENCE [LARGE SCALE GENOMIC DNA]</scope>
    <source>
        <strain evidence="1 2">DSM 29057</strain>
    </source>
</reference>
<keyword evidence="2" id="KW-1185">Reference proteome</keyword>
<evidence type="ECO:0000313" key="1">
    <source>
        <dbReference type="EMBL" id="PSL24786.1"/>
    </source>
</evidence>
<sequence length="508" mass="55729">MKRREFISAASSFLLPLTIDGLGIKTFGRNSPFFSTISQSLAAEQDKVLVVIYLNGGNDGLNTVIPLQYYSQYYNLRSNIAIPEGQILRLSGNSEFGFHPVMTGMQELYNQGKLSIVNSVSYPNPNQSHYRSSDIWMTAVDSEKYSETGWAGRYLDKRFPGYPGAFPNADMTDPLAIQIGYINTTTLLGPSQPMNISIQNPGSFYQLMGNLNPVTDTTLPCCDAGILMKFYREQQVMSVGYAAEIKAAGEKGSNLASYPPGVATNDLSEQLKVVARLIHGGLKTRIYYVELRGFDTHANQVSTTTVEGEHSLLLKQLSDAITAFQKDLALQGTENRVIGMTFSDFGRRANSNASKGTDHGVAAPMFIFGSGIKRQIVGTAPILTTDLDPIVAPSWNKNQEIKMQVDFRRVYRDLLVDWLGATETTSNSILYKNFATTSLFSDTVQSLGSGMWPDRAIWSTGRMPGPNDVVIINSGHTISVGQDITVKQVHVEGNGELNLLGNYKITTS</sequence>
<dbReference type="AlphaFoldDB" id="A0A2P8FSU2"/>
<comment type="caution">
    <text evidence="1">The sequence shown here is derived from an EMBL/GenBank/DDBJ whole genome shotgun (WGS) entry which is preliminary data.</text>
</comment>
<proteinExistence type="predicted"/>
<dbReference type="RefSeq" id="WP_106598116.1">
    <property type="nucleotide sequence ID" value="NZ_PYAS01000013.1"/>
</dbReference>
<dbReference type="Pfam" id="PF07394">
    <property type="entry name" value="DUF1501"/>
    <property type="match status" value="1"/>
</dbReference>
<dbReference type="EMBL" id="PYAS01000013">
    <property type="protein sequence ID" value="PSL24786.1"/>
    <property type="molecule type" value="Genomic_DNA"/>
</dbReference>
<accession>A0A2P8FSU2</accession>
<gene>
    <name evidence="1" type="ORF">CLV60_113211</name>
</gene>
<dbReference type="PANTHER" id="PTHR43737:SF1">
    <property type="entry name" value="DUF1501 DOMAIN-CONTAINING PROTEIN"/>
    <property type="match status" value="1"/>
</dbReference>
<dbReference type="OrthoDB" id="9779968at2"/>
<evidence type="ECO:0000313" key="2">
    <source>
        <dbReference type="Proteomes" id="UP000241964"/>
    </source>
</evidence>
<protein>
    <submittedName>
        <fullName evidence="1">Uncharacterized protein (DUF1501 family)</fullName>
    </submittedName>
</protein>
<organism evidence="1 2">
    <name type="scientific">Dyadobacter jiangsuensis</name>
    <dbReference type="NCBI Taxonomy" id="1591085"/>
    <lineage>
        <taxon>Bacteria</taxon>
        <taxon>Pseudomonadati</taxon>
        <taxon>Bacteroidota</taxon>
        <taxon>Cytophagia</taxon>
        <taxon>Cytophagales</taxon>
        <taxon>Spirosomataceae</taxon>
        <taxon>Dyadobacter</taxon>
    </lineage>
</organism>
<dbReference type="Proteomes" id="UP000241964">
    <property type="component" value="Unassembled WGS sequence"/>
</dbReference>
<dbReference type="InterPro" id="IPR010869">
    <property type="entry name" value="DUF1501"/>
</dbReference>
<name>A0A2P8FSU2_9BACT</name>
<dbReference type="PANTHER" id="PTHR43737">
    <property type="entry name" value="BLL7424 PROTEIN"/>
    <property type="match status" value="1"/>
</dbReference>